<dbReference type="InterPro" id="IPR005024">
    <property type="entry name" value="Snf7_fam"/>
</dbReference>
<feature type="coiled-coil region" evidence="1">
    <location>
        <begin position="392"/>
        <end position="419"/>
    </location>
</feature>
<dbReference type="Pfam" id="PF25880">
    <property type="entry name" value="WHD_CHMP7_1st"/>
    <property type="match status" value="1"/>
</dbReference>
<dbReference type="AlphaFoldDB" id="A0A6G1HCW4"/>
<dbReference type="OrthoDB" id="10250120at2759"/>
<reference evidence="3" key="1">
    <citation type="journal article" date="2020" name="Stud. Mycol.">
        <title>101 Dothideomycetes genomes: a test case for predicting lifestyles and emergence of pathogens.</title>
        <authorList>
            <person name="Haridas S."/>
            <person name="Albert R."/>
            <person name="Binder M."/>
            <person name="Bloem J."/>
            <person name="Labutti K."/>
            <person name="Salamov A."/>
            <person name="Andreopoulos B."/>
            <person name="Baker S."/>
            <person name="Barry K."/>
            <person name="Bills G."/>
            <person name="Bluhm B."/>
            <person name="Cannon C."/>
            <person name="Castanera R."/>
            <person name="Culley D."/>
            <person name="Daum C."/>
            <person name="Ezra D."/>
            <person name="Gonzalez J."/>
            <person name="Henrissat B."/>
            <person name="Kuo A."/>
            <person name="Liang C."/>
            <person name="Lipzen A."/>
            <person name="Lutzoni F."/>
            <person name="Magnuson J."/>
            <person name="Mondo S."/>
            <person name="Nolan M."/>
            <person name="Ohm R."/>
            <person name="Pangilinan J."/>
            <person name="Park H.-J."/>
            <person name="Ramirez L."/>
            <person name="Alfaro M."/>
            <person name="Sun H."/>
            <person name="Tritt A."/>
            <person name="Yoshinaga Y."/>
            <person name="Zwiers L.-H."/>
            <person name="Turgeon B."/>
            <person name="Goodwin S."/>
            <person name="Spatafora J."/>
            <person name="Crous P."/>
            <person name="Grigoriev I."/>
        </authorList>
    </citation>
    <scope>NUCLEOTIDE SEQUENCE</scope>
    <source>
        <strain evidence="3">CBS 113979</strain>
    </source>
</reference>
<dbReference type="GO" id="GO:0007034">
    <property type="term" value="P:vacuolar transport"/>
    <property type="evidence" value="ECO:0007669"/>
    <property type="project" value="InterPro"/>
</dbReference>
<keyword evidence="4" id="KW-1185">Reference proteome</keyword>
<feature type="compositionally biased region" description="Basic residues" evidence="2">
    <location>
        <begin position="433"/>
        <end position="470"/>
    </location>
</feature>
<evidence type="ECO:0008006" key="5">
    <source>
        <dbReference type="Google" id="ProtNLM"/>
    </source>
</evidence>
<proteinExistence type="predicted"/>
<dbReference type="Pfam" id="PF03357">
    <property type="entry name" value="Snf7"/>
    <property type="match status" value="1"/>
</dbReference>
<accession>A0A6G1HCW4</accession>
<name>A0A6G1HCW4_9PEZI</name>
<keyword evidence="1" id="KW-0175">Coiled coil</keyword>
<dbReference type="EMBL" id="ML977141">
    <property type="protein sequence ID" value="KAF1990860.1"/>
    <property type="molecule type" value="Genomic_DNA"/>
</dbReference>
<evidence type="ECO:0000256" key="2">
    <source>
        <dbReference type="SAM" id="MobiDB-lite"/>
    </source>
</evidence>
<evidence type="ECO:0000256" key="1">
    <source>
        <dbReference type="SAM" id="Coils"/>
    </source>
</evidence>
<dbReference type="Gene3D" id="6.10.140.1230">
    <property type="match status" value="1"/>
</dbReference>
<evidence type="ECO:0000313" key="3">
    <source>
        <dbReference type="EMBL" id="KAF1990860.1"/>
    </source>
</evidence>
<protein>
    <recommendedName>
        <fullName evidence="5">Snf7-domain-containing protein</fullName>
    </recommendedName>
</protein>
<feature type="region of interest" description="Disordered" evidence="2">
    <location>
        <begin position="1"/>
        <end position="49"/>
    </location>
</feature>
<evidence type="ECO:0000313" key="4">
    <source>
        <dbReference type="Proteomes" id="UP000800041"/>
    </source>
</evidence>
<feature type="region of interest" description="Disordered" evidence="2">
    <location>
        <begin position="430"/>
        <end position="470"/>
    </location>
</feature>
<gene>
    <name evidence="3" type="ORF">K402DRAFT_204891</name>
</gene>
<dbReference type="Proteomes" id="UP000800041">
    <property type="component" value="Unassembled WGS sequence"/>
</dbReference>
<sequence length="470" mass="52008">MKEPKTPKNSHRASPYPIPLPQLGLTSSRRATTHHEPSPSPLRSPFLTPTKMSSSLLQHLIDHEESFRNRNRIRSLYSDFSKQRLTNPDGFQANVAAWKGAIARAARAGALGSGGGLVVRTAELKQELESREHGAPLSLGSVVEDAIENEQLIPLKYFLNSQTNIYRKSWIPTPWQAMKWSLTQLGVMGPSNKLVVGDFVINENVDAAAQDLLKALPNLLHTPTDRIHSLSTFTSLIEPILPTLTASVSTDQTPLLILLTHLSRDLQQLSFDPSSGTIKLFAPHTRTSTPPEPVTPTDISIARLKSLLAHLDAQIPPLTARVEHLDATARAAVAKNQKTAAMAALRSKKLASSTLDARISRVEQLGSVLANIDAAADNVAMVAVMRESAAVLKGFNAEAADAEDVAEALREEMDRVEEVGGIINEVDEDWRRRGGGRRRKTKRSERKRKRKTRSGKKRRQSERRRWRKRL</sequence>
<organism evidence="3 4">
    <name type="scientific">Aulographum hederae CBS 113979</name>
    <dbReference type="NCBI Taxonomy" id="1176131"/>
    <lineage>
        <taxon>Eukaryota</taxon>
        <taxon>Fungi</taxon>
        <taxon>Dikarya</taxon>
        <taxon>Ascomycota</taxon>
        <taxon>Pezizomycotina</taxon>
        <taxon>Dothideomycetes</taxon>
        <taxon>Pleosporomycetidae</taxon>
        <taxon>Aulographales</taxon>
        <taxon>Aulographaceae</taxon>
    </lineage>
</organism>